<sequence>MPMYFPDLRSVKVCAETMAEHQLSDNKYKGIIPETESDLPEARRQLGQYMRDIWHDEIAALEIELAVDENDYEEKLSNAIIARQLRRL</sequence>
<protein>
    <submittedName>
        <fullName evidence="1">Uncharacterized protein</fullName>
    </submittedName>
</protein>
<dbReference type="AlphaFoldDB" id="A0A0F9AWH3"/>
<gene>
    <name evidence="1" type="ORF">LCGC14_2600900</name>
</gene>
<organism evidence="1">
    <name type="scientific">marine sediment metagenome</name>
    <dbReference type="NCBI Taxonomy" id="412755"/>
    <lineage>
        <taxon>unclassified sequences</taxon>
        <taxon>metagenomes</taxon>
        <taxon>ecological metagenomes</taxon>
    </lineage>
</organism>
<dbReference type="EMBL" id="LAZR01043910">
    <property type="protein sequence ID" value="KKL05952.1"/>
    <property type="molecule type" value="Genomic_DNA"/>
</dbReference>
<proteinExistence type="predicted"/>
<comment type="caution">
    <text evidence="1">The sequence shown here is derived from an EMBL/GenBank/DDBJ whole genome shotgun (WGS) entry which is preliminary data.</text>
</comment>
<name>A0A0F9AWH3_9ZZZZ</name>
<evidence type="ECO:0000313" key="1">
    <source>
        <dbReference type="EMBL" id="KKL05952.1"/>
    </source>
</evidence>
<accession>A0A0F9AWH3</accession>
<reference evidence="1" key="1">
    <citation type="journal article" date="2015" name="Nature">
        <title>Complex archaea that bridge the gap between prokaryotes and eukaryotes.</title>
        <authorList>
            <person name="Spang A."/>
            <person name="Saw J.H."/>
            <person name="Jorgensen S.L."/>
            <person name="Zaremba-Niedzwiedzka K."/>
            <person name="Martijn J."/>
            <person name="Lind A.E."/>
            <person name="van Eijk R."/>
            <person name="Schleper C."/>
            <person name="Guy L."/>
            <person name="Ettema T.J."/>
        </authorList>
    </citation>
    <scope>NUCLEOTIDE SEQUENCE</scope>
</reference>